<dbReference type="Proteomes" id="UP000247744">
    <property type="component" value="Unassembled WGS sequence"/>
</dbReference>
<dbReference type="RefSeq" id="WP_110451805.1">
    <property type="nucleotide sequence ID" value="NZ_QGLL01000002.1"/>
</dbReference>
<organism evidence="2 3">
    <name type="scientific">Bifidobacterium asteroides</name>
    <dbReference type="NCBI Taxonomy" id="1684"/>
    <lineage>
        <taxon>Bacteria</taxon>
        <taxon>Bacillati</taxon>
        <taxon>Actinomycetota</taxon>
        <taxon>Actinomycetes</taxon>
        <taxon>Bifidobacteriales</taxon>
        <taxon>Bifidobacteriaceae</taxon>
        <taxon>Bifidobacterium</taxon>
    </lineage>
</organism>
<proteinExistence type="predicted"/>
<dbReference type="AlphaFoldDB" id="A0A318MF55"/>
<comment type="caution">
    <text evidence="2">The sequence shown here is derived from an EMBL/GenBank/DDBJ whole genome shotgun (WGS) entry which is preliminary data.</text>
</comment>
<sequence length="208" mass="23119">MTSNLINLLILEYKDNELMNALALALDLDLSGPWLALADSAPEVRLERLNGDRLCEKLCKTCLSFGVALFAVSPEDFRIYAPQMGTELLITSMPAEQCRAFVEQAFAGLAPDRIDRFDKVLSAYTLHNGSITHAAQELFIHKNTMQSRLSALARETGYDPRHLSNYPILAAAFDHCKYLAYKDIPDESAELATILRPLTSLKGRTSPD</sequence>
<feature type="domain" description="PucR C-terminal helix-turn-helix" evidence="1">
    <location>
        <begin position="120"/>
        <end position="169"/>
    </location>
</feature>
<dbReference type="InterPro" id="IPR042070">
    <property type="entry name" value="PucR_C-HTH_sf"/>
</dbReference>
<evidence type="ECO:0000313" key="2">
    <source>
        <dbReference type="EMBL" id="PXY85350.1"/>
    </source>
</evidence>
<protein>
    <recommendedName>
        <fullName evidence="1">PucR C-terminal helix-turn-helix domain-containing protein</fullName>
    </recommendedName>
</protein>
<name>A0A318MF55_9BIFI</name>
<dbReference type="OrthoDB" id="3196285at2"/>
<gene>
    <name evidence="2" type="ORF">DKK75_01945</name>
</gene>
<evidence type="ECO:0000313" key="3">
    <source>
        <dbReference type="Proteomes" id="UP000247744"/>
    </source>
</evidence>
<reference evidence="2 3" key="1">
    <citation type="submission" date="2018-05" db="EMBL/GenBank/DDBJ databases">
        <title>Reference genomes for bee gut microbiota database.</title>
        <authorList>
            <person name="Ellegaard K.M."/>
        </authorList>
    </citation>
    <scope>NUCLEOTIDE SEQUENCE [LARGE SCALE GENOMIC DNA]</scope>
    <source>
        <strain evidence="2 3">ESL0200</strain>
    </source>
</reference>
<evidence type="ECO:0000259" key="1">
    <source>
        <dbReference type="Pfam" id="PF13556"/>
    </source>
</evidence>
<dbReference type="Gene3D" id="1.10.10.2840">
    <property type="entry name" value="PucR C-terminal helix-turn-helix domain"/>
    <property type="match status" value="1"/>
</dbReference>
<dbReference type="Pfam" id="PF13556">
    <property type="entry name" value="HTH_30"/>
    <property type="match status" value="1"/>
</dbReference>
<dbReference type="EMBL" id="QGLL01000002">
    <property type="protein sequence ID" value="PXY85350.1"/>
    <property type="molecule type" value="Genomic_DNA"/>
</dbReference>
<accession>A0A318MF55</accession>
<dbReference type="InterPro" id="IPR025736">
    <property type="entry name" value="PucR_C-HTH_dom"/>
</dbReference>